<feature type="domain" description="DUF4232" evidence="2">
    <location>
        <begin position="1"/>
        <end position="110"/>
    </location>
</feature>
<gene>
    <name evidence="3" type="ORF">AS189_00595</name>
</gene>
<accession>A0A0S2LVJ1</accession>
<dbReference type="AlphaFoldDB" id="A0A0S2LVJ1"/>
<reference evidence="4" key="1">
    <citation type="submission" date="2015-11" db="EMBL/GenBank/DDBJ databases">
        <authorList>
            <person name="Kumar R."/>
            <person name="Singh D."/>
            <person name="Swarnkar M.K."/>
            <person name="Singh A.K."/>
            <person name="Kumar S."/>
        </authorList>
    </citation>
    <scope>NUCLEOTIDE SEQUENCE [LARGE SCALE GENOMIC DNA]</scope>
    <source>
        <strain evidence="4">ERGS4:06</strain>
    </source>
</reference>
<proteinExistence type="predicted"/>
<sequence length="114" mass="11517">MKLVVTNASGAACILDGYPGVSMVAAGSKTPIGAPADRDPAAPSNGPITLTPGQSAAATLRYTQAGNYQNCQRVQAGSILVYPPSATDSLEIGHPLTACSNDDVKLLSIGAFMP</sequence>
<evidence type="ECO:0000259" key="2">
    <source>
        <dbReference type="Pfam" id="PF14016"/>
    </source>
</evidence>
<dbReference type="EMBL" id="CP013200">
    <property type="protein sequence ID" value="ALO65255.1"/>
    <property type="molecule type" value="Genomic_DNA"/>
</dbReference>
<organism evidence="3 4">
    <name type="scientific">Arthrobacter alpinus</name>
    <dbReference type="NCBI Taxonomy" id="656366"/>
    <lineage>
        <taxon>Bacteria</taxon>
        <taxon>Bacillati</taxon>
        <taxon>Actinomycetota</taxon>
        <taxon>Actinomycetes</taxon>
        <taxon>Micrococcales</taxon>
        <taxon>Micrococcaceae</taxon>
        <taxon>Arthrobacter</taxon>
    </lineage>
</organism>
<feature type="region of interest" description="Disordered" evidence="1">
    <location>
        <begin position="29"/>
        <end position="50"/>
    </location>
</feature>
<protein>
    <recommendedName>
        <fullName evidence="2">DUF4232 domain-containing protein</fullName>
    </recommendedName>
</protein>
<evidence type="ECO:0000313" key="3">
    <source>
        <dbReference type="EMBL" id="ALO65255.1"/>
    </source>
</evidence>
<dbReference type="InterPro" id="IPR025326">
    <property type="entry name" value="DUF4232"/>
</dbReference>
<evidence type="ECO:0000313" key="4">
    <source>
        <dbReference type="Proteomes" id="UP000059574"/>
    </source>
</evidence>
<dbReference type="Proteomes" id="UP000059574">
    <property type="component" value="Chromosome"/>
</dbReference>
<dbReference type="Pfam" id="PF14016">
    <property type="entry name" value="DUF4232"/>
    <property type="match status" value="1"/>
</dbReference>
<evidence type="ECO:0000256" key="1">
    <source>
        <dbReference type="SAM" id="MobiDB-lite"/>
    </source>
</evidence>
<name>A0A0S2LVJ1_9MICC</name>
<reference evidence="3 4" key="2">
    <citation type="journal article" date="2016" name="J. Biotechnol.">
        <title>Complete genome sequence of Arthrobacter alpinus ERGS4:06, a yellow pigmented bacterium tolerant to cold and radiations isolated from Sikkim Himalaya.</title>
        <authorList>
            <person name="Kumar R."/>
            <person name="Singh D."/>
            <person name="Swarnkar M.K."/>
            <person name="Singh A.K."/>
            <person name="Kumar S."/>
        </authorList>
    </citation>
    <scope>NUCLEOTIDE SEQUENCE [LARGE SCALE GENOMIC DNA]</scope>
    <source>
        <strain evidence="3 4">ERGS4:06</strain>
    </source>
</reference>